<protein>
    <submittedName>
        <fullName evidence="3">Uncharacterized protein</fullName>
    </submittedName>
</protein>
<feature type="region of interest" description="Disordered" evidence="2">
    <location>
        <begin position="246"/>
        <end position="269"/>
    </location>
</feature>
<dbReference type="EMBL" id="MCFE01000462">
    <property type="protein sequence ID" value="ORX89264.1"/>
    <property type="molecule type" value="Genomic_DNA"/>
</dbReference>
<keyword evidence="4" id="KW-1185">Reference proteome</keyword>
<accession>A0A1Y1XVF5</accession>
<sequence>MHQALSHYHADTRESAAEQQLRRGLDLVQEAFDNKVFHMTEEVNHWKQSSNTQKQQITLLQNEIEELKLKLEELTKSSTSVLAERRALMVSRNALLDKYNTLRKWALQLDSFKKTIFQMLQDGPQAPMSVSELEKTYFSEFEGGLSSHLDEEIAPVAITNAQKEEQEAEPDSMFLAEYMVPHHEDERRYEEDAYQESAHQMSSFLGHDSEVAEYETHGQSRGLVDKEQIEHDGLARNAIHVSLSQPEHSSFMPDISAQPENGFKPSVLGGEYVANSTPLHHDTRDEAESFLGNFSLHSNANSRAELSKLSSGRNPPIYDDEDSSNESGIAINSDTNDQASEPENNDASTVENSQEIPAFESSHLSMERKPTSESNNDVDQPLERSINQHSFSEQAKLENDQSYRNNTPRRHPGSPHQGSMLNTSASSHRSQSRTSPSQNNMNGSTSMPHQQSPRSAQSPNIGRSSQHFIPTVERTPNNPCQILCQSWLSG</sequence>
<dbReference type="OrthoDB" id="5600217at2759"/>
<name>A0A1Y1XVF5_9FUNG</name>
<feature type="coiled-coil region" evidence="1">
    <location>
        <begin position="50"/>
        <end position="84"/>
    </location>
</feature>
<keyword evidence="1" id="KW-0175">Coiled coil</keyword>
<proteinExistence type="predicted"/>
<reference evidence="3 4" key="1">
    <citation type="submission" date="2016-07" db="EMBL/GenBank/DDBJ databases">
        <title>Pervasive Adenine N6-methylation of Active Genes in Fungi.</title>
        <authorList>
            <consortium name="DOE Joint Genome Institute"/>
            <person name="Mondo S.J."/>
            <person name="Dannebaum R.O."/>
            <person name="Kuo R.C."/>
            <person name="Labutti K."/>
            <person name="Haridas S."/>
            <person name="Kuo A."/>
            <person name="Salamov A."/>
            <person name="Ahrendt S.R."/>
            <person name="Lipzen A."/>
            <person name="Sullivan W."/>
            <person name="Andreopoulos W.B."/>
            <person name="Clum A."/>
            <person name="Lindquist E."/>
            <person name="Daum C."/>
            <person name="Ramamoorthy G.K."/>
            <person name="Gryganskyi A."/>
            <person name="Culley D."/>
            <person name="Magnuson J.K."/>
            <person name="James T.Y."/>
            <person name="O'Malley M.A."/>
            <person name="Stajich J.E."/>
            <person name="Spatafora J.W."/>
            <person name="Visel A."/>
            <person name="Grigoriev I.V."/>
        </authorList>
    </citation>
    <scope>NUCLEOTIDE SEQUENCE [LARGE SCALE GENOMIC DNA]</scope>
    <source>
        <strain evidence="3 4">CBS 931.73</strain>
    </source>
</reference>
<comment type="caution">
    <text evidence="3">The sequence shown here is derived from an EMBL/GenBank/DDBJ whole genome shotgun (WGS) entry which is preliminary data.</text>
</comment>
<evidence type="ECO:0000313" key="3">
    <source>
        <dbReference type="EMBL" id="ORX89264.1"/>
    </source>
</evidence>
<feature type="region of interest" description="Disordered" evidence="2">
    <location>
        <begin position="395"/>
        <end position="476"/>
    </location>
</feature>
<gene>
    <name evidence="3" type="ORF">K493DRAFT_340759</name>
</gene>
<dbReference type="AlphaFoldDB" id="A0A1Y1XVF5"/>
<organism evidence="3 4">
    <name type="scientific">Basidiobolus meristosporus CBS 931.73</name>
    <dbReference type="NCBI Taxonomy" id="1314790"/>
    <lineage>
        <taxon>Eukaryota</taxon>
        <taxon>Fungi</taxon>
        <taxon>Fungi incertae sedis</taxon>
        <taxon>Zoopagomycota</taxon>
        <taxon>Entomophthoromycotina</taxon>
        <taxon>Basidiobolomycetes</taxon>
        <taxon>Basidiobolales</taxon>
        <taxon>Basidiobolaceae</taxon>
        <taxon>Basidiobolus</taxon>
    </lineage>
</organism>
<feature type="compositionally biased region" description="Polar residues" evidence="2">
    <location>
        <begin position="325"/>
        <end position="355"/>
    </location>
</feature>
<evidence type="ECO:0000256" key="1">
    <source>
        <dbReference type="SAM" id="Coils"/>
    </source>
</evidence>
<evidence type="ECO:0000313" key="4">
    <source>
        <dbReference type="Proteomes" id="UP000193498"/>
    </source>
</evidence>
<feature type="compositionally biased region" description="Polar residues" evidence="2">
    <location>
        <begin position="439"/>
        <end position="476"/>
    </location>
</feature>
<feature type="region of interest" description="Disordered" evidence="2">
    <location>
        <begin position="305"/>
        <end position="381"/>
    </location>
</feature>
<evidence type="ECO:0000256" key="2">
    <source>
        <dbReference type="SAM" id="MobiDB-lite"/>
    </source>
</evidence>
<dbReference type="Proteomes" id="UP000193498">
    <property type="component" value="Unassembled WGS sequence"/>
</dbReference>
<feature type="compositionally biased region" description="Low complexity" evidence="2">
    <location>
        <begin position="423"/>
        <end position="438"/>
    </location>
</feature>
<dbReference type="InParanoid" id="A0A1Y1XVF5"/>